<feature type="compositionally biased region" description="Low complexity" evidence="3">
    <location>
        <begin position="33"/>
        <end position="47"/>
    </location>
</feature>
<feature type="repeat" description="HEAT" evidence="2">
    <location>
        <begin position="659"/>
        <end position="697"/>
    </location>
</feature>
<evidence type="ECO:0000313" key="4">
    <source>
        <dbReference type="EMBL" id="CCC50406.1"/>
    </source>
</evidence>
<organism evidence="4">
    <name type="scientific">Trypanosoma vivax (strain Y486)</name>
    <dbReference type="NCBI Taxonomy" id="1055687"/>
    <lineage>
        <taxon>Eukaryota</taxon>
        <taxon>Discoba</taxon>
        <taxon>Euglenozoa</taxon>
        <taxon>Kinetoplastea</taxon>
        <taxon>Metakinetoplastina</taxon>
        <taxon>Trypanosomatida</taxon>
        <taxon>Trypanosomatidae</taxon>
        <taxon>Trypanosoma</taxon>
        <taxon>Duttonella</taxon>
    </lineage>
</organism>
<dbReference type="GO" id="GO:0005634">
    <property type="term" value="C:nucleus"/>
    <property type="evidence" value="ECO:0007669"/>
    <property type="project" value="TreeGrafter"/>
</dbReference>
<proteinExistence type="predicted"/>
<dbReference type="InterPro" id="IPR016024">
    <property type="entry name" value="ARM-type_fold"/>
</dbReference>
<keyword evidence="1" id="KW-0677">Repeat</keyword>
<dbReference type="GO" id="GO:0005829">
    <property type="term" value="C:cytosol"/>
    <property type="evidence" value="ECO:0007669"/>
    <property type="project" value="TreeGrafter"/>
</dbReference>
<evidence type="ECO:0000256" key="2">
    <source>
        <dbReference type="PROSITE-ProRule" id="PRU00103"/>
    </source>
</evidence>
<dbReference type="SUPFAM" id="SSF48371">
    <property type="entry name" value="ARM repeat"/>
    <property type="match status" value="1"/>
</dbReference>
<dbReference type="InterPro" id="IPR021133">
    <property type="entry name" value="HEAT_type_2"/>
</dbReference>
<dbReference type="InterPro" id="IPR011989">
    <property type="entry name" value="ARM-like"/>
</dbReference>
<feature type="compositionally biased region" description="Basic residues" evidence="3">
    <location>
        <begin position="585"/>
        <end position="597"/>
    </location>
</feature>
<feature type="compositionally biased region" description="Polar residues" evidence="3">
    <location>
        <begin position="57"/>
        <end position="72"/>
    </location>
</feature>
<dbReference type="VEuPathDB" id="TriTrypDB:TvY486_0902290"/>
<evidence type="ECO:0008006" key="5">
    <source>
        <dbReference type="Google" id="ProtNLM"/>
    </source>
</evidence>
<dbReference type="Pfam" id="PF02985">
    <property type="entry name" value="HEAT"/>
    <property type="match status" value="1"/>
</dbReference>
<dbReference type="GO" id="GO:0000159">
    <property type="term" value="C:protein phosphatase type 2A complex"/>
    <property type="evidence" value="ECO:0007669"/>
    <property type="project" value="TreeGrafter"/>
</dbReference>
<feature type="region of interest" description="Disordered" evidence="3">
    <location>
        <begin position="550"/>
        <end position="604"/>
    </location>
</feature>
<dbReference type="AlphaFoldDB" id="G0U2A3"/>
<dbReference type="EMBL" id="HE573025">
    <property type="protein sequence ID" value="CCC50406.1"/>
    <property type="molecule type" value="Genomic_DNA"/>
</dbReference>
<gene>
    <name evidence="4" type="ORF">TVY486_0902290</name>
</gene>
<protein>
    <recommendedName>
        <fullName evidence="5">Protein phosphatase 2A regulatory subunit</fullName>
    </recommendedName>
</protein>
<feature type="region of interest" description="Disordered" evidence="3">
    <location>
        <begin position="33"/>
        <end position="72"/>
    </location>
</feature>
<feature type="compositionally biased region" description="Polar residues" evidence="3">
    <location>
        <begin position="550"/>
        <end position="561"/>
    </location>
</feature>
<name>G0U2A3_TRYVY</name>
<dbReference type="Gene3D" id="1.25.10.10">
    <property type="entry name" value="Leucine-rich Repeat Variant"/>
    <property type="match status" value="2"/>
</dbReference>
<dbReference type="InterPro" id="IPR000357">
    <property type="entry name" value="HEAT"/>
</dbReference>
<dbReference type="OMA" id="MIQCLEV"/>
<evidence type="ECO:0000256" key="1">
    <source>
        <dbReference type="ARBA" id="ARBA00022737"/>
    </source>
</evidence>
<reference evidence="4" key="1">
    <citation type="journal article" date="2012" name="Proc. Natl. Acad. Sci. U.S.A.">
        <title>Antigenic diversity is generated by distinct evolutionary mechanisms in African trypanosome species.</title>
        <authorList>
            <person name="Jackson A.P."/>
            <person name="Berry A."/>
            <person name="Aslett M."/>
            <person name="Allison H.C."/>
            <person name="Burton P."/>
            <person name="Vavrova-Anderson J."/>
            <person name="Brown R."/>
            <person name="Browne H."/>
            <person name="Corton N."/>
            <person name="Hauser H."/>
            <person name="Gamble J."/>
            <person name="Gilderthorp R."/>
            <person name="Marcello L."/>
            <person name="McQuillan J."/>
            <person name="Otto T.D."/>
            <person name="Quail M.A."/>
            <person name="Sanders M.J."/>
            <person name="van Tonder A."/>
            <person name="Ginger M.L."/>
            <person name="Field M.C."/>
            <person name="Barry J.D."/>
            <person name="Hertz-Fowler C."/>
            <person name="Berriman M."/>
        </authorList>
    </citation>
    <scope>NUCLEOTIDE SEQUENCE</scope>
    <source>
        <strain evidence="4">Y486</strain>
    </source>
</reference>
<dbReference type="PANTHER" id="PTHR10648:SF23">
    <property type="entry name" value="PHOSPHATASE 2A REGULATORY SUBUNIT, PUTATIVE-RELATED"/>
    <property type="match status" value="1"/>
</dbReference>
<evidence type="ECO:0000256" key="3">
    <source>
        <dbReference type="SAM" id="MobiDB-lite"/>
    </source>
</evidence>
<dbReference type="PANTHER" id="PTHR10648">
    <property type="entry name" value="SERINE/THREONINE-PROTEIN PHOSPHATASE PP2A 65 KDA REGULATORY SUBUNIT"/>
    <property type="match status" value="1"/>
</dbReference>
<dbReference type="PROSITE" id="PS50077">
    <property type="entry name" value="HEAT_REPEAT"/>
    <property type="match status" value="1"/>
</dbReference>
<dbReference type="InterPro" id="IPR051023">
    <property type="entry name" value="PP2A_Regulatory_Subunit_A"/>
</dbReference>
<accession>G0U2A3</accession>
<sequence length="822" mass="90950">MRSPSSSSITEATARCEEECSETSVVRVSAHLSPHLSSLGSKTSSSSPAIDCDQRTTRVTSSGHSYPSVGQQRLPNPVFSLGSCRSSSSRECGAEQDPQKVTLTADKEEPSTEYTYSVETLEGRRNFIEDCVHRASHMSTDRILVQMIPAMLTVATYDDSVKGVARVLPLVVRWAGESDRDVFAHFMGLIMGMCCYPERDVVREMARSLQEIVQYVSKRTVEELLIPLVMSMRVSLWSSPRAVAAALLGIFAAHEGIEQMSGVSVTQWFSYFVQLAQDDCPLVREMSIGALRQWVRVALVHGIDIEDMPLSFVRKCMCNDESDAIRCCQVDELVVLAKEVGRKKATAYLLQPFIEASKDVSWRVRYLAAKNLGVFSLLCNNPADMLDVFVLLCRDSMKETRAAAVKQLNVFSHTLVTKRIATSACLVASALACDEEALVREGVANHLHVLLSPTVIGVYSPEQVEALLVLLMDRHCHVSQSATRNLKLVVDTLVNYLRPIMLTVGVGREEGHGIPLSARGPGVCTEDDVGGVRPWTSRSCSQHIHLTSGINCKDPQSSPSSHGKKCTKPLTARPMTQENTEKRVNQQKRHPRKRGKRREAEVDDKDANRLLEHTVALLGLLAGRLPAVSESANWRTRAAVAEVLPHFCIALTHKEFLPLMNILRSLLRDPVSAVRTCTAAALVKVARIYGPEWAAATVSDLFQNEFNIKRGTSFTERVVAVQCLSRLIPIIGGLSPVDVRRKELICRWTRMATTLSEDGVANVRLALARAIADNWVWYKSCNERQEAMRRCVEQLKNDGDTEVACAMRGVNVTTEIHHGVYA</sequence>
<dbReference type="GO" id="GO:0019888">
    <property type="term" value="F:protein phosphatase regulator activity"/>
    <property type="evidence" value="ECO:0007669"/>
    <property type="project" value="TreeGrafter"/>
</dbReference>